<gene>
    <name evidence="2" type="ORF">L596_011860</name>
</gene>
<evidence type="ECO:0000256" key="1">
    <source>
        <dbReference type="SAM" id="Phobius"/>
    </source>
</evidence>
<keyword evidence="1" id="KW-1133">Transmembrane helix</keyword>
<accession>A0A4U5NVA3</accession>
<sequence length="157" mass="17638">MNIERFLSFTALDVIRTYLSFTALQNLGTVVQCLVECKQFTPNLPPAVCRHISFLNLVLFCIRFHTVFAINLKAAQVLNISTSLIHVAFLLYEKPANLTPALMLQLFLSGLSIPVSIYALLRNCKDEKSLPRRGKSGKPPTDAMIHHLRSQAKNKDI</sequence>
<keyword evidence="1" id="KW-0472">Membrane</keyword>
<protein>
    <submittedName>
        <fullName evidence="2">Uncharacterized protein</fullName>
    </submittedName>
</protein>
<reference evidence="2 3" key="1">
    <citation type="journal article" date="2015" name="Genome Biol.">
        <title>Comparative genomics of Steinernema reveals deeply conserved gene regulatory networks.</title>
        <authorList>
            <person name="Dillman A.R."/>
            <person name="Macchietto M."/>
            <person name="Porter C.F."/>
            <person name="Rogers A."/>
            <person name="Williams B."/>
            <person name="Antoshechkin I."/>
            <person name="Lee M.M."/>
            <person name="Goodwin Z."/>
            <person name="Lu X."/>
            <person name="Lewis E.E."/>
            <person name="Goodrich-Blair H."/>
            <person name="Stock S.P."/>
            <person name="Adams B.J."/>
            <person name="Sternberg P.W."/>
            <person name="Mortazavi A."/>
        </authorList>
    </citation>
    <scope>NUCLEOTIDE SEQUENCE [LARGE SCALE GENOMIC DNA]</scope>
    <source>
        <strain evidence="2 3">ALL</strain>
    </source>
</reference>
<organism evidence="2 3">
    <name type="scientific">Steinernema carpocapsae</name>
    <name type="common">Entomopathogenic nematode</name>
    <dbReference type="NCBI Taxonomy" id="34508"/>
    <lineage>
        <taxon>Eukaryota</taxon>
        <taxon>Metazoa</taxon>
        <taxon>Ecdysozoa</taxon>
        <taxon>Nematoda</taxon>
        <taxon>Chromadorea</taxon>
        <taxon>Rhabditida</taxon>
        <taxon>Tylenchina</taxon>
        <taxon>Panagrolaimomorpha</taxon>
        <taxon>Strongyloidoidea</taxon>
        <taxon>Steinernematidae</taxon>
        <taxon>Steinernema</taxon>
    </lineage>
</organism>
<reference evidence="2 3" key="2">
    <citation type="journal article" date="2019" name="G3 (Bethesda)">
        <title>Hybrid Assembly of the Genome of the Entomopathogenic Nematode Steinernema carpocapsae Identifies the X-Chromosome.</title>
        <authorList>
            <person name="Serra L."/>
            <person name="Macchietto M."/>
            <person name="Macias-Munoz A."/>
            <person name="McGill C.J."/>
            <person name="Rodriguez I.M."/>
            <person name="Rodriguez B."/>
            <person name="Murad R."/>
            <person name="Mortazavi A."/>
        </authorList>
    </citation>
    <scope>NUCLEOTIDE SEQUENCE [LARGE SCALE GENOMIC DNA]</scope>
    <source>
        <strain evidence="2 3">ALL</strain>
    </source>
</reference>
<feature type="transmembrane region" description="Helical" evidence="1">
    <location>
        <begin position="98"/>
        <end position="121"/>
    </location>
</feature>
<proteinExistence type="predicted"/>
<dbReference type="AlphaFoldDB" id="A0A4U5NVA3"/>
<feature type="transmembrane region" description="Helical" evidence="1">
    <location>
        <begin position="77"/>
        <end position="92"/>
    </location>
</feature>
<keyword evidence="3" id="KW-1185">Reference proteome</keyword>
<keyword evidence="1" id="KW-0812">Transmembrane</keyword>
<evidence type="ECO:0000313" key="3">
    <source>
        <dbReference type="Proteomes" id="UP000298663"/>
    </source>
</evidence>
<comment type="caution">
    <text evidence="2">The sequence shown here is derived from an EMBL/GenBank/DDBJ whole genome shotgun (WGS) entry which is preliminary data.</text>
</comment>
<name>A0A4U5NVA3_STECR</name>
<evidence type="ECO:0000313" key="2">
    <source>
        <dbReference type="EMBL" id="TKR87467.1"/>
    </source>
</evidence>
<dbReference type="Proteomes" id="UP000298663">
    <property type="component" value="Unassembled WGS sequence"/>
</dbReference>
<dbReference type="EMBL" id="AZBU02000003">
    <property type="protein sequence ID" value="TKR87467.1"/>
    <property type="molecule type" value="Genomic_DNA"/>
</dbReference>